<keyword evidence="1" id="KW-0732">Signal</keyword>
<proteinExistence type="predicted"/>
<evidence type="ECO:0000313" key="3">
    <source>
        <dbReference type="Proteomes" id="UP001596066"/>
    </source>
</evidence>
<keyword evidence="3" id="KW-1185">Reference proteome</keyword>
<feature type="chain" id="PRO_5046124889" description="Ricin B lectin domain-containing protein" evidence="1">
    <location>
        <begin position="31"/>
        <end position="169"/>
    </location>
</feature>
<dbReference type="RefSeq" id="WP_346143232.1">
    <property type="nucleotide sequence ID" value="NZ_BAAAUA010000012.1"/>
</dbReference>
<evidence type="ECO:0000313" key="2">
    <source>
        <dbReference type="EMBL" id="MFC5643278.1"/>
    </source>
</evidence>
<evidence type="ECO:0000256" key="1">
    <source>
        <dbReference type="SAM" id="SignalP"/>
    </source>
</evidence>
<dbReference type="Proteomes" id="UP001596066">
    <property type="component" value="Unassembled WGS sequence"/>
</dbReference>
<protein>
    <recommendedName>
        <fullName evidence="4">Ricin B lectin domain-containing protein</fullName>
    </recommendedName>
</protein>
<dbReference type="PROSITE" id="PS50231">
    <property type="entry name" value="RICIN_B_LECTIN"/>
    <property type="match status" value="1"/>
</dbReference>
<dbReference type="SUPFAM" id="SSF50370">
    <property type="entry name" value="Ricin B-like lectins"/>
    <property type="match status" value="1"/>
</dbReference>
<accession>A0ABW0VCM7</accession>
<sequence length="169" mass="18802">MMGKKRLSAAALAMVTIPILMFGGATPASAADADVTWTSADGNGDCLRHDDDNTRRVFTYPASMPTWQKCRGGWSDSVQWHDDNSNLDTPDGAWAEKTPGNNGQCMAAWQDQVYLEPCSSPVNWYQQWYEIKVDQYHWKLQNRMSGRFLTADVNGYVSAQQGGAGQLWS</sequence>
<gene>
    <name evidence="2" type="ORF">ACFPZF_18180</name>
</gene>
<name>A0ABW0VCM7_9ACTN</name>
<reference evidence="3" key="1">
    <citation type="journal article" date="2019" name="Int. J. Syst. Evol. Microbiol.">
        <title>The Global Catalogue of Microorganisms (GCM) 10K type strain sequencing project: providing services to taxonomists for standard genome sequencing and annotation.</title>
        <authorList>
            <consortium name="The Broad Institute Genomics Platform"/>
            <consortium name="The Broad Institute Genome Sequencing Center for Infectious Disease"/>
            <person name="Wu L."/>
            <person name="Ma J."/>
        </authorList>
    </citation>
    <scope>NUCLEOTIDE SEQUENCE [LARGE SCALE GENOMIC DNA]</scope>
    <source>
        <strain evidence="3">CGMCC 4.1622</strain>
    </source>
</reference>
<dbReference type="EMBL" id="JBHSOC010000029">
    <property type="protein sequence ID" value="MFC5643278.1"/>
    <property type="molecule type" value="Genomic_DNA"/>
</dbReference>
<feature type="signal peptide" evidence="1">
    <location>
        <begin position="1"/>
        <end position="30"/>
    </location>
</feature>
<dbReference type="InterPro" id="IPR035992">
    <property type="entry name" value="Ricin_B-like_lectins"/>
</dbReference>
<comment type="caution">
    <text evidence="2">The sequence shown here is derived from an EMBL/GenBank/DDBJ whole genome shotgun (WGS) entry which is preliminary data.</text>
</comment>
<organism evidence="2 3">
    <name type="scientific">Kitasatospora cinereorecta</name>
    <dbReference type="NCBI Taxonomy" id="285560"/>
    <lineage>
        <taxon>Bacteria</taxon>
        <taxon>Bacillati</taxon>
        <taxon>Actinomycetota</taxon>
        <taxon>Actinomycetes</taxon>
        <taxon>Kitasatosporales</taxon>
        <taxon>Streptomycetaceae</taxon>
        <taxon>Kitasatospora</taxon>
    </lineage>
</organism>
<evidence type="ECO:0008006" key="4">
    <source>
        <dbReference type="Google" id="ProtNLM"/>
    </source>
</evidence>